<dbReference type="SMART" id="SM00382">
    <property type="entry name" value="AAA"/>
    <property type="match status" value="1"/>
</dbReference>
<dbReference type="Proteomes" id="UP000254572">
    <property type="component" value="Unassembled WGS sequence"/>
</dbReference>
<dbReference type="InterPro" id="IPR003960">
    <property type="entry name" value="ATPase_AAA_CS"/>
</dbReference>
<name>A0A381E866_9GAMM</name>
<evidence type="ECO:0000256" key="4">
    <source>
        <dbReference type="RuleBase" id="RU003651"/>
    </source>
</evidence>
<evidence type="ECO:0000256" key="5">
    <source>
        <dbReference type="SAM" id="MobiDB-lite"/>
    </source>
</evidence>
<evidence type="ECO:0000259" key="6">
    <source>
        <dbReference type="SMART" id="SM00382"/>
    </source>
</evidence>
<dbReference type="Pfam" id="PF00004">
    <property type="entry name" value="AAA"/>
    <property type="match status" value="1"/>
</dbReference>
<comment type="similarity">
    <text evidence="1 4">Belongs to the AAA ATPase family.</text>
</comment>
<dbReference type="PROSITE" id="PS00674">
    <property type="entry name" value="AAA"/>
    <property type="match status" value="1"/>
</dbReference>
<reference evidence="7 8" key="1">
    <citation type="submission" date="2018-06" db="EMBL/GenBank/DDBJ databases">
        <authorList>
            <consortium name="Pathogen Informatics"/>
            <person name="Doyle S."/>
        </authorList>
    </citation>
    <scope>NUCLEOTIDE SEQUENCE [LARGE SCALE GENOMIC DNA]</scope>
    <source>
        <strain evidence="7 8">NCTC13294</strain>
    </source>
</reference>
<evidence type="ECO:0000256" key="3">
    <source>
        <dbReference type="ARBA" id="ARBA00022840"/>
    </source>
</evidence>
<dbReference type="GO" id="GO:0016887">
    <property type="term" value="F:ATP hydrolysis activity"/>
    <property type="evidence" value="ECO:0007669"/>
    <property type="project" value="InterPro"/>
</dbReference>
<dbReference type="GO" id="GO:0006508">
    <property type="term" value="P:proteolysis"/>
    <property type="evidence" value="ECO:0007669"/>
    <property type="project" value="UniProtKB-KW"/>
</dbReference>
<feature type="domain" description="AAA+ ATPase" evidence="6">
    <location>
        <begin position="117"/>
        <end position="249"/>
    </location>
</feature>
<sequence length="350" mass="39083">MQADVLVELVRHAMGGNQPAIRQSVERLIADEEQRGHRILAERLQKALQAPHTPPRTSPSPFSGQGGAASQKALYYETQPARRLDSLVLAPYISAQIRELVEEQQRVELLHAHNLCARHRVLLAGPPGNGKTSLAEALAGELAYPLITIRYESLMGSYLGETSGRLKSVLDYARTRRCVLFLDEFETLGKERGDSREVGEIKRIVSTLLLQLDAMPDYVVIVAASNHPEMLDRAVWRRFQLRLELPLPTEAQLAHFIRVISDRCEVGFGDTAEAIAAQLAGLNFAETEEFCLDIVRRIVLAGSAADPRVITRSKLEQWQQRLQPLTVETGVVPVRKQRRRRGATQEALPI</sequence>
<keyword evidence="7" id="KW-0645">Protease</keyword>
<keyword evidence="3 4" id="KW-0067">ATP-binding</keyword>
<dbReference type="GO" id="GO:0005524">
    <property type="term" value="F:ATP binding"/>
    <property type="evidence" value="ECO:0007669"/>
    <property type="project" value="UniProtKB-KW"/>
</dbReference>
<proteinExistence type="inferred from homology"/>
<accession>A0A381E866</accession>
<organism evidence="7 8">
    <name type="scientific">Cardiobacterium valvarum</name>
    <dbReference type="NCBI Taxonomy" id="194702"/>
    <lineage>
        <taxon>Bacteria</taxon>
        <taxon>Pseudomonadati</taxon>
        <taxon>Pseudomonadota</taxon>
        <taxon>Gammaproteobacteria</taxon>
        <taxon>Cardiobacteriales</taxon>
        <taxon>Cardiobacteriaceae</taxon>
        <taxon>Cardiobacterium</taxon>
    </lineage>
</organism>
<keyword evidence="7" id="KW-0482">Metalloprotease</keyword>
<dbReference type="InterPro" id="IPR003593">
    <property type="entry name" value="AAA+_ATPase"/>
</dbReference>
<protein>
    <submittedName>
        <fullName evidence="7">ATP-dependent zinc metalloprotease FtsH</fullName>
        <ecNumber evidence="7">3.4.24.-</ecNumber>
    </submittedName>
</protein>
<dbReference type="EMBL" id="UFUW01000001">
    <property type="protein sequence ID" value="SUX22756.1"/>
    <property type="molecule type" value="Genomic_DNA"/>
</dbReference>
<dbReference type="SUPFAM" id="SSF52540">
    <property type="entry name" value="P-loop containing nucleoside triphosphate hydrolases"/>
    <property type="match status" value="1"/>
</dbReference>
<keyword evidence="7" id="KW-0378">Hydrolase</keyword>
<evidence type="ECO:0000313" key="8">
    <source>
        <dbReference type="Proteomes" id="UP000254572"/>
    </source>
</evidence>
<dbReference type="RefSeq" id="WP_115611624.1">
    <property type="nucleotide sequence ID" value="NZ_JBHLZC010000005.1"/>
</dbReference>
<dbReference type="EC" id="3.4.24.-" evidence="7"/>
<dbReference type="InterPro" id="IPR050221">
    <property type="entry name" value="26S_Proteasome_ATPase"/>
</dbReference>
<keyword evidence="8" id="KW-1185">Reference proteome</keyword>
<dbReference type="InterPro" id="IPR027417">
    <property type="entry name" value="P-loop_NTPase"/>
</dbReference>
<evidence type="ECO:0000256" key="2">
    <source>
        <dbReference type="ARBA" id="ARBA00022741"/>
    </source>
</evidence>
<evidence type="ECO:0000256" key="1">
    <source>
        <dbReference type="ARBA" id="ARBA00006914"/>
    </source>
</evidence>
<dbReference type="OrthoDB" id="9809379at2"/>
<feature type="region of interest" description="Disordered" evidence="5">
    <location>
        <begin position="47"/>
        <end position="69"/>
    </location>
</feature>
<dbReference type="PANTHER" id="PTHR23073">
    <property type="entry name" value="26S PROTEASOME REGULATORY SUBUNIT"/>
    <property type="match status" value="1"/>
</dbReference>
<dbReference type="CDD" id="cd19481">
    <property type="entry name" value="RecA-like_protease"/>
    <property type="match status" value="1"/>
</dbReference>
<dbReference type="GO" id="GO:0008237">
    <property type="term" value="F:metallopeptidase activity"/>
    <property type="evidence" value="ECO:0007669"/>
    <property type="project" value="UniProtKB-KW"/>
</dbReference>
<dbReference type="InterPro" id="IPR003959">
    <property type="entry name" value="ATPase_AAA_core"/>
</dbReference>
<evidence type="ECO:0000313" key="7">
    <source>
        <dbReference type="EMBL" id="SUX22756.1"/>
    </source>
</evidence>
<dbReference type="AlphaFoldDB" id="A0A381E866"/>
<gene>
    <name evidence="7" type="primary">ftsH_2</name>
    <name evidence="7" type="ORF">NCTC13294_01332</name>
</gene>
<keyword evidence="2 4" id="KW-0547">Nucleotide-binding</keyword>
<dbReference type="Gene3D" id="3.40.50.300">
    <property type="entry name" value="P-loop containing nucleotide triphosphate hydrolases"/>
    <property type="match status" value="1"/>
</dbReference>